<evidence type="ECO:0000256" key="1">
    <source>
        <dbReference type="ARBA" id="ARBA00004389"/>
    </source>
</evidence>
<dbReference type="SUPFAM" id="SSF53756">
    <property type="entry name" value="UDP-Glycosyltransferase/glycogen phosphorylase"/>
    <property type="match status" value="1"/>
</dbReference>
<dbReference type="GO" id="GO:0004577">
    <property type="term" value="F:N-acetylglucosaminyldiphosphodolichol N-acetylglucosaminyltransferase activity"/>
    <property type="evidence" value="ECO:0007669"/>
    <property type="project" value="TreeGrafter"/>
</dbReference>
<name>A0A8G1EB33_9RHOB</name>
<evidence type="ECO:0000256" key="5">
    <source>
        <dbReference type="ARBA" id="ARBA00023136"/>
    </source>
</evidence>
<keyword evidence="2" id="KW-0812">Transmembrane</keyword>
<dbReference type="Proteomes" id="UP000826300">
    <property type="component" value="Chromosome"/>
</dbReference>
<proteinExistence type="predicted"/>
<evidence type="ECO:0000256" key="3">
    <source>
        <dbReference type="ARBA" id="ARBA00022824"/>
    </source>
</evidence>
<protein>
    <submittedName>
        <fullName evidence="6">UDP-N-acetylglucosamine--LPS N-acetylglucosamine transferase</fullName>
    </submittedName>
</protein>
<keyword evidence="5" id="KW-0472">Membrane</keyword>
<accession>A0A8G1EB33</accession>
<dbReference type="KEGG" id="nsm:JO391_15980"/>
<keyword evidence="3" id="KW-0256">Endoplasmic reticulum</keyword>
<dbReference type="RefSeq" id="WP_220661440.1">
    <property type="nucleotide sequence ID" value="NZ_CP069370.1"/>
</dbReference>
<dbReference type="EMBL" id="CP069370">
    <property type="protein sequence ID" value="QYZ69220.1"/>
    <property type="molecule type" value="Genomic_DNA"/>
</dbReference>
<keyword evidence="4" id="KW-1133">Transmembrane helix</keyword>
<comment type="subcellular location">
    <subcellularLocation>
        <location evidence="1">Endoplasmic reticulum membrane</location>
        <topology evidence="1">Single-pass membrane protein</topology>
    </subcellularLocation>
</comment>
<evidence type="ECO:0000256" key="4">
    <source>
        <dbReference type="ARBA" id="ARBA00022989"/>
    </source>
</evidence>
<keyword evidence="6" id="KW-0808">Transferase</keyword>
<evidence type="ECO:0000256" key="2">
    <source>
        <dbReference type="ARBA" id="ARBA00022692"/>
    </source>
</evidence>
<gene>
    <name evidence="6" type="ORF">JO391_15980</name>
</gene>
<dbReference type="Gene3D" id="3.40.50.2000">
    <property type="entry name" value="Glycogen Phosphorylase B"/>
    <property type="match status" value="1"/>
</dbReference>
<keyword evidence="7" id="KW-1185">Reference proteome</keyword>
<evidence type="ECO:0000313" key="6">
    <source>
        <dbReference type="EMBL" id="QYZ69220.1"/>
    </source>
</evidence>
<dbReference type="GO" id="GO:0006488">
    <property type="term" value="P:dolichol-linked oligosaccharide biosynthetic process"/>
    <property type="evidence" value="ECO:0007669"/>
    <property type="project" value="InterPro"/>
</dbReference>
<evidence type="ECO:0000313" key="7">
    <source>
        <dbReference type="Proteomes" id="UP000826300"/>
    </source>
</evidence>
<dbReference type="PANTHER" id="PTHR12154:SF4">
    <property type="entry name" value="UDP-N-ACETYLGLUCOSAMINE TRANSFERASE SUBUNIT ALG14 HOMOLOG"/>
    <property type="match status" value="1"/>
</dbReference>
<reference evidence="6" key="1">
    <citation type="submission" date="2021-02" db="EMBL/GenBank/DDBJ databases">
        <title>Rhodobacter shimadae sp. nov., an aerobic anoxygenic phototrophic bacterium isolated from a hot spring.</title>
        <authorList>
            <person name="Muramatsu S."/>
            <person name="Haruta S."/>
            <person name="Hirose S."/>
            <person name="Hanada S."/>
        </authorList>
    </citation>
    <scope>NUCLEOTIDE SEQUENCE</scope>
    <source>
        <strain evidence="6">N10</strain>
    </source>
</reference>
<dbReference type="InterPro" id="IPR013969">
    <property type="entry name" value="Oligosacch_biosynth_Alg14"/>
</dbReference>
<organism evidence="6 7">
    <name type="scientific">Neotabrizicola shimadae</name>
    <dbReference type="NCBI Taxonomy" id="2807096"/>
    <lineage>
        <taxon>Bacteria</taxon>
        <taxon>Pseudomonadati</taxon>
        <taxon>Pseudomonadota</taxon>
        <taxon>Alphaproteobacteria</taxon>
        <taxon>Rhodobacterales</taxon>
        <taxon>Paracoccaceae</taxon>
        <taxon>Neotabrizicola</taxon>
    </lineage>
</organism>
<sequence>MTVSIPLLSTRRPASRAAATPRPRRILAVASGGGHWVQLMRLRPAFAQAEVHYATVDRSAAEIVAPAPVHLYPDANKDTPLRLALAALTLAVIVLRVRPDVVVSTGAAGGYLAIRFARLLGARTLFIDSIANARELSVSARLSQKVADLVLSQWPAVARATGAAYRGAVL</sequence>
<dbReference type="AlphaFoldDB" id="A0A8G1EB33"/>
<dbReference type="PANTHER" id="PTHR12154">
    <property type="entry name" value="GLYCOSYL TRANSFERASE-RELATED"/>
    <property type="match status" value="1"/>
</dbReference>
<dbReference type="Pfam" id="PF08660">
    <property type="entry name" value="Alg14"/>
    <property type="match status" value="1"/>
</dbReference>